<dbReference type="Proteomes" id="UP000022447">
    <property type="component" value="Unassembled WGS sequence"/>
</dbReference>
<dbReference type="InterPro" id="IPR011109">
    <property type="entry name" value="DNA_bind_recombinase_dom"/>
</dbReference>
<dbReference type="AlphaFoldDB" id="X7E6F0"/>
<dbReference type="Pfam" id="PF00239">
    <property type="entry name" value="Resolvase"/>
    <property type="match status" value="1"/>
</dbReference>
<dbReference type="InterPro" id="IPR036162">
    <property type="entry name" value="Resolvase-like_N_sf"/>
</dbReference>
<feature type="non-terminal residue" evidence="5">
    <location>
        <position position="554"/>
    </location>
</feature>
<organism evidence="5 6">
    <name type="scientific">Roseivivax halodurans JCM 10272</name>
    <dbReference type="NCBI Taxonomy" id="1449350"/>
    <lineage>
        <taxon>Bacteria</taxon>
        <taxon>Pseudomonadati</taxon>
        <taxon>Pseudomonadota</taxon>
        <taxon>Alphaproteobacteria</taxon>
        <taxon>Rhodobacterales</taxon>
        <taxon>Roseobacteraceae</taxon>
        <taxon>Roseivivax</taxon>
    </lineage>
</organism>
<evidence type="ECO:0000259" key="3">
    <source>
        <dbReference type="PROSITE" id="PS51736"/>
    </source>
</evidence>
<protein>
    <submittedName>
        <fullName evidence="5">Recombinase</fullName>
    </submittedName>
</protein>
<accession>X7E6F0</accession>
<dbReference type="PROSITE" id="PS51737">
    <property type="entry name" value="RECOMBINASE_DNA_BIND"/>
    <property type="match status" value="1"/>
</dbReference>
<keyword evidence="6" id="KW-1185">Reference proteome</keyword>
<reference evidence="5 6" key="1">
    <citation type="submission" date="2014-01" db="EMBL/GenBank/DDBJ databases">
        <title>Roseivivax halodurans JCM 10272 Genome Sequencing.</title>
        <authorList>
            <person name="Lai Q."/>
            <person name="Li G."/>
            <person name="Shao Z."/>
        </authorList>
    </citation>
    <scope>NUCLEOTIDE SEQUENCE [LARGE SCALE GENOMIC DNA]</scope>
    <source>
        <strain evidence="5 6">JCM 10272</strain>
    </source>
</reference>
<dbReference type="PROSITE" id="PS51736">
    <property type="entry name" value="RECOMBINASES_3"/>
    <property type="match status" value="1"/>
</dbReference>
<dbReference type="Gene3D" id="3.90.1750.20">
    <property type="entry name" value="Putative Large Serine Recombinase, Chain B, Domain 2"/>
    <property type="match status" value="1"/>
</dbReference>
<feature type="domain" description="Resolvase/invertase-type recombinase catalytic" evidence="3">
    <location>
        <begin position="8"/>
        <end position="156"/>
    </location>
</feature>
<feature type="coiled-coil region" evidence="1">
    <location>
        <begin position="401"/>
        <end position="458"/>
    </location>
</feature>
<dbReference type="SUPFAM" id="SSF53041">
    <property type="entry name" value="Resolvase-like"/>
    <property type="match status" value="1"/>
</dbReference>
<name>X7E6F0_9RHOB</name>
<dbReference type="EMBL" id="JALZ01000083">
    <property type="protein sequence ID" value="ETX10766.1"/>
    <property type="molecule type" value="Genomic_DNA"/>
</dbReference>
<dbReference type="Pfam" id="PF13408">
    <property type="entry name" value="Zn_ribbon_recom"/>
    <property type="match status" value="1"/>
</dbReference>
<dbReference type="Gene3D" id="3.40.50.1390">
    <property type="entry name" value="Resolvase, N-terminal catalytic domain"/>
    <property type="match status" value="1"/>
</dbReference>
<evidence type="ECO:0000256" key="2">
    <source>
        <dbReference type="SAM" id="MobiDB-lite"/>
    </source>
</evidence>
<dbReference type="eggNOG" id="COG1961">
    <property type="taxonomic scope" value="Bacteria"/>
</dbReference>
<proteinExistence type="predicted"/>
<dbReference type="InterPro" id="IPR025827">
    <property type="entry name" value="Zn_ribbon_recom_dom"/>
</dbReference>
<dbReference type="CDD" id="cd00338">
    <property type="entry name" value="Ser_Recombinase"/>
    <property type="match status" value="1"/>
</dbReference>
<evidence type="ECO:0000313" key="5">
    <source>
        <dbReference type="EMBL" id="ETX10766.1"/>
    </source>
</evidence>
<sequence length="554" mass="60921">MPVAKPVRAAIYARYSTDLQSAASITDQVRVCRTLCAERGWSVVEIFTDEAISGASHLRPGFQAMQQAAMNGRFDIVTAEALDRLSRDQEHIAALHKRMSYLDVALVTKAEGEINEMHVGLGGTMSALFLKNLAQKTHRGQEGRVRSGKSAGGRSYGYRPVRLIREDGTITTGELEIVPEEAAAIVRIFEDYASGLSARRIAADLNAEGIRSPGAGSGQWSFSTISGNAKRGTGILNNDLYIGRRVWNRQRFIKDPETGKRQARPNPPEAWIIEEVPTLRLVDDALWQRVKARQSAVRQDMNPAGVKDAALRPERARRPTYLLSGLIKCGCCGASYTLINKTRYGCSAVRNKGDAICTNRATISREAVEERVLGGLQNRLLRPELVDAFVEEYRMAWNAAHAGTQAARARAERELAEVEKKIAGIRLAIEDGMYHPSMKARMDELEETKRRLEAEVAETPEPAVLRMHPGLTDLYRQKVRNLAHALSDPAVRVQAAEAMRALISEIRMIPDAEAPNAHRIELSGDLAGIQALGEAETTKPPRMARAGSETMVAG</sequence>
<dbReference type="SMART" id="SM00857">
    <property type="entry name" value="Resolvase"/>
    <property type="match status" value="1"/>
</dbReference>
<dbReference type="PANTHER" id="PTHR30461">
    <property type="entry name" value="DNA-INVERTASE FROM LAMBDOID PROPHAGE"/>
    <property type="match status" value="1"/>
</dbReference>
<dbReference type="Pfam" id="PF07508">
    <property type="entry name" value="Recombinase"/>
    <property type="match status" value="1"/>
</dbReference>
<dbReference type="InterPro" id="IPR006119">
    <property type="entry name" value="Resolv_N"/>
</dbReference>
<dbReference type="OrthoDB" id="7277848at2"/>
<evidence type="ECO:0000313" key="6">
    <source>
        <dbReference type="Proteomes" id="UP000022447"/>
    </source>
</evidence>
<dbReference type="GO" id="GO:0000150">
    <property type="term" value="F:DNA strand exchange activity"/>
    <property type="evidence" value="ECO:0007669"/>
    <property type="project" value="InterPro"/>
</dbReference>
<keyword evidence="1" id="KW-0175">Coiled coil</keyword>
<evidence type="ECO:0000256" key="1">
    <source>
        <dbReference type="SAM" id="Coils"/>
    </source>
</evidence>
<dbReference type="GO" id="GO:0003677">
    <property type="term" value="F:DNA binding"/>
    <property type="evidence" value="ECO:0007669"/>
    <property type="project" value="InterPro"/>
</dbReference>
<dbReference type="RefSeq" id="WP_051489718.1">
    <property type="nucleotide sequence ID" value="NZ_JALZ01000083.1"/>
</dbReference>
<evidence type="ECO:0000259" key="4">
    <source>
        <dbReference type="PROSITE" id="PS51737"/>
    </source>
</evidence>
<comment type="caution">
    <text evidence="5">The sequence shown here is derived from an EMBL/GenBank/DDBJ whole genome shotgun (WGS) entry which is preliminary data.</text>
</comment>
<feature type="region of interest" description="Disordered" evidence="2">
    <location>
        <begin position="534"/>
        <end position="554"/>
    </location>
</feature>
<feature type="domain" description="Recombinase" evidence="4">
    <location>
        <begin position="155"/>
        <end position="300"/>
    </location>
</feature>
<dbReference type="InterPro" id="IPR038109">
    <property type="entry name" value="DNA_bind_recomb_sf"/>
</dbReference>
<gene>
    <name evidence="5" type="ORF">OCH239_21370</name>
</gene>
<dbReference type="PANTHER" id="PTHR30461:SF23">
    <property type="entry name" value="DNA RECOMBINASE-RELATED"/>
    <property type="match status" value="1"/>
</dbReference>
<dbReference type="InterPro" id="IPR050639">
    <property type="entry name" value="SSR_resolvase"/>
</dbReference>